<dbReference type="GO" id="GO:0000050">
    <property type="term" value="P:urea cycle"/>
    <property type="evidence" value="ECO:0007669"/>
    <property type="project" value="TreeGrafter"/>
</dbReference>
<dbReference type="GO" id="GO:0005524">
    <property type="term" value="F:ATP binding"/>
    <property type="evidence" value="ECO:0007669"/>
    <property type="project" value="UniProtKB-KW"/>
</dbReference>
<dbReference type="PANTHER" id="PTHR11587:SF2">
    <property type="entry name" value="ARGININOSUCCINATE SYNTHASE"/>
    <property type="match status" value="1"/>
</dbReference>
<dbReference type="Pfam" id="PF00764">
    <property type="entry name" value="Arginosuc_synth"/>
    <property type="match status" value="1"/>
</dbReference>
<dbReference type="NCBIfam" id="NF001770">
    <property type="entry name" value="PRK00509.1"/>
    <property type="match status" value="1"/>
</dbReference>
<dbReference type="Gene3D" id="1.20.5.470">
    <property type="entry name" value="Single helix bin"/>
    <property type="match status" value="1"/>
</dbReference>
<evidence type="ECO:0000259" key="10">
    <source>
        <dbReference type="Pfam" id="PF20979"/>
    </source>
</evidence>
<evidence type="ECO:0000256" key="4">
    <source>
        <dbReference type="ARBA" id="ARBA00022571"/>
    </source>
</evidence>
<evidence type="ECO:0000256" key="5">
    <source>
        <dbReference type="ARBA" id="ARBA00022598"/>
    </source>
</evidence>
<keyword evidence="6" id="KW-0028">Amino-acid biosynthesis</keyword>
<name>A0A3B1CWX5_9ZZZZ</name>
<dbReference type="InterPro" id="IPR048267">
    <property type="entry name" value="Arginosuc_syn_N"/>
</dbReference>
<dbReference type="GO" id="GO:0000053">
    <property type="term" value="P:argininosuccinate metabolic process"/>
    <property type="evidence" value="ECO:0007669"/>
    <property type="project" value="TreeGrafter"/>
</dbReference>
<dbReference type="UniPathway" id="UPA00068">
    <property type="reaction ID" value="UER00113"/>
</dbReference>
<comment type="pathway">
    <text evidence="1">Amino-acid biosynthesis; L-arginine biosynthesis; L-arginine from L-ornithine and carbamoyl phosphate: step 2/3.</text>
</comment>
<proteinExistence type="inferred from homology"/>
<protein>
    <recommendedName>
        <fullName evidence="3">argininosuccinate synthase</fullName>
        <ecNumber evidence="3">6.3.4.5</ecNumber>
    </recommendedName>
</protein>
<dbReference type="SUPFAM" id="SSF69864">
    <property type="entry name" value="Argininosuccinate synthetase, C-terminal domain"/>
    <property type="match status" value="1"/>
</dbReference>
<dbReference type="InterPro" id="IPR023434">
    <property type="entry name" value="Arginosuc_synth_type_1_subfam"/>
</dbReference>
<dbReference type="GO" id="GO:0005737">
    <property type="term" value="C:cytoplasm"/>
    <property type="evidence" value="ECO:0007669"/>
    <property type="project" value="TreeGrafter"/>
</dbReference>
<keyword evidence="5 11" id="KW-0436">Ligase</keyword>
<dbReference type="Gene3D" id="3.90.1260.10">
    <property type="entry name" value="Argininosuccinate synthetase, chain A, domain 2"/>
    <property type="match status" value="1"/>
</dbReference>
<evidence type="ECO:0000256" key="6">
    <source>
        <dbReference type="ARBA" id="ARBA00022605"/>
    </source>
</evidence>
<evidence type="ECO:0000256" key="1">
    <source>
        <dbReference type="ARBA" id="ARBA00004967"/>
    </source>
</evidence>
<dbReference type="GO" id="GO:0006526">
    <property type="term" value="P:L-arginine biosynthetic process"/>
    <property type="evidence" value="ECO:0007669"/>
    <property type="project" value="UniProtKB-UniPathway"/>
</dbReference>
<comment type="subunit">
    <text evidence="2">Homotetramer.</text>
</comment>
<sequence>MDPKKIVVAYSGGLDTSVMVKWLSEKYDAEIIAVTGDLGQKSELVGLEEKAIKTGASKVRVIDLKEEFIKQYAWKALKAGALYENEYPMGCSIGRPLLAKMLVDVALEEGADAIAHGATGKGNDQVRFEVGIQALAPHMQVLAPLRTWEFKSREEEIEYALEHNIPVQATKDNPYSIDENIFGISVECGVLEDPTATPPEDAWQITTDPKNAPDESETITLTFEKGVPVALNGKEMSAVDIVVTLNDIGAKHGIGRLDIIENRVVGIKSREVYEAPAAVILHKAHNEMEKLVMDKETFRFKQDVSNKIANMIYDGLWFTPLFNSLMAFVDSSQEYISGNVILELYKGNMTVLSRDSKYSLYNEELATYKEGDKFDHAASIGFIHLYGLPFKTISEVRNK</sequence>
<evidence type="ECO:0000256" key="8">
    <source>
        <dbReference type="ARBA" id="ARBA00022840"/>
    </source>
</evidence>
<evidence type="ECO:0000256" key="7">
    <source>
        <dbReference type="ARBA" id="ARBA00022741"/>
    </source>
</evidence>
<gene>
    <name evidence="11" type="ORF">MNBD_IGNAVI01-2430</name>
</gene>
<dbReference type="InterPro" id="IPR024074">
    <property type="entry name" value="AS_cat/multimer_dom_body"/>
</dbReference>
<dbReference type="InterPro" id="IPR018223">
    <property type="entry name" value="Arginosuc_synth_CS"/>
</dbReference>
<keyword evidence="8" id="KW-0067">ATP-binding</keyword>
<dbReference type="PANTHER" id="PTHR11587">
    <property type="entry name" value="ARGININOSUCCINATE SYNTHASE"/>
    <property type="match status" value="1"/>
</dbReference>
<dbReference type="NCBIfam" id="TIGR00032">
    <property type="entry name" value="argG"/>
    <property type="match status" value="1"/>
</dbReference>
<dbReference type="InterPro" id="IPR001518">
    <property type="entry name" value="Arginosuc_synth"/>
</dbReference>
<dbReference type="SUPFAM" id="SSF52402">
    <property type="entry name" value="Adenine nucleotide alpha hydrolases-like"/>
    <property type="match status" value="1"/>
</dbReference>
<evidence type="ECO:0000256" key="2">
    <source>
        <dbReference type="ARBA" id="ARBA00011881"/>
    </source>
</evidence>
<dbReference type="InterPro" id="IPR048268">
    <property type="entry name" value="Arginosuc_syn_C"/>
</dbReference>
<feature type="domain" description="Arginosuccinate synthase-like N-terminal" evidence="9">
    <location>
        <begin position="5"/>
        <end position="166"/>
    </location>
</feature>
<dbReference type="GO" id="GO:0004055">
    <property type="term" value="F:argininosuccinate synthase activity"/>
    <property type="evidence" value="ECO:0007669"/>
    <property type="project" value="UniProtKB-EC"/>
</dbReference>
<dbReference type="EC" id="6.3.4.5" evidence="3"/>
<evidence type="ECO:0000259" key="9">
    <source>
        <dbReference type="Pfam" id="PF00764"/>
    </source>
</evidence>
<evidence type="ECO:0000313" key="11">
    <source>
        <dbReference type="EMBL" id="VAX28488.1"/>
    </source>
</evidence>
<keyword evidence="4" id="KW-0055">Arginine biosynthesis</keyword>
<dbReference type="PROSITE" id="PS00564">
    <property type="entry name" value="ARGININOSUCCIN_SYN_1"/>
    <property type="match status" value="1"/>
</dbReference>
<dbReference type="PROSITE" id="PS00565">
    <property type="entry name" value="ARGININOSUCCIN_SYN_2"/>
    <property type="match status" value="1"/>
</dbReference>
<dbReference type="Gene3D" id="3.40.50.620">
    <property type="entry name" value="HUPs"/>
    <property type="match status" value="1"/>
</dbReference>
<dbReference type="InterPro" id="IPR014729">
    <property type="entry name" value="Rossmann-like_a/b/a_fold"/>
</dbReference>
<feature type="domain" description="Arginosuccinate synthase C-terminal" evidence="10">
    <location>
        <begin position="175"/>
        <end position="391"/>
    </location>
</feature>
<accession>A0A3B1CWX5</accession>
<keyword evidence="7" id="KW-0547">Nucleotide-binding</keyword>
<dbReference type="EMBL" id="UOGD01000417">
    <property type="protein sequence ID" value="VAX28488.1"/>
    <property type="molecule type" value="Genomic_DNA"/>
</dbReference>
<organism evidence="11">
    <name type="scientific">hydrothermal vent metagenome</name>
    <dbReference type="NCBI Taxonomy" id="652676"/>
    <lineage>
        <taxon>unclassified sequences</taxon>
        <taxon>metagenomes</taxon>
        <taxon>ecological metagenomes</taxon>
    </lineage>
</organism>
<dbReference type="CDD" id="cd01999">
    <property type="entry name" value="ASS"/>
    <property type="match status" value="1"/>
</dbReference>
<evidence type="ECO:0000256" key="3">
    <source>
        <dbReference type="ARBA" id="ARBA00012286"/>
    </source>
</evidence>
<dbReference type="Pfam" id="PF20979">
    <property type="entry name" value="Arginosuc_syn_C"/>
    <property type="match status" value="1"/>
</dbReference>
<dbReference type="HAMAP" id="MF_00005">
    <property type="entry name" value="Arg_succ_synth_type1"/>
    <property type="match status" value="1"/>
</dbReference>
<dbReference type="FunFam" id="3.90.1260.10:FF:000007">
    <property type="entry name" value="Argininosuccinate synthase"/>
    <property type="match status" value="1"/>
</dbReference>
<dbReference type="AlphaFoldDB" id="A0A3B1CWX5"/>
<dbReference type="FunFam" id="3.40.50.620:FF:000019">
    <property type="entry name" value="Argininosuccinate synthase"/>
    <property type="match status" value="1"/>
</dbReference>
<reference evidence="11" key="1">
    <citation type="submission" date="2018-06" db="EMBL/GenBank/DDBJ databases">
        <authorList>
            <person name="Zhirakovskaya E."/>
        </authorList>
    </citation>
    <scope>NUCLEOTIDE SEQUENCE</scope>
</reference>